<dbReference type="Gene3D" id="3.40.640.10">
    <property type="entry name" value="Type I PLP-dependent aspartate aminotransferase-like (Major domain)"/>
    <property type="match status" value="1"/>
</dbReference>
<gene>
    <name evidence="6" type="primary">LOC103515527</name>
</gene>
<evidence type="ECO:0000313" key="5">
    <source>
        <dbReference type="Proteomes" id="UP000079169"/>
    </source>
</evidence>
<dbReference type="PANTHER" id="PTHR45688:SF13">
    <property type="entry name" value="ALANINE--GLYOXYLATE AMINOTRANSFERASE 2-LIKE"/>
    <property type="match status" value="1"/>
</dbReference>
<dbReference type="GO" id="GO:0008483">
    <property type="term" value="F:transaminase activity"/>
    <property type="evidence" value="ECO:0007669"/>
    <property type="project" value="InterPro"/>
</dbReference>
<dbReference type="AlphaFoldDB" id="A0A3Q0J697"/>
<dbReference type="SUPFAM" id="SSF53383">
    <property type="entry name" value="PLP-dependent transferases"/>
    <property type="match status" value="1"/>
</dbReference>
<evidence type="ECO:0000256" key="4">
    <source>
        <dbReference type="SAM" id="MobiDB-lite"/>
    </source>
</evidence>
<evidence type="ECO:0000313" key="6">
    <source>
        <dbReference type="RefSeq" id="XP_026684002.1"/>
    </source>
</evidence>
<dbReference type="RefSeq" id="XP_026684002.1">
    <property type="nucleotide sequence ID" value="XM_026828201.1"/>
</dbReference>
<dbReference type="KEGG" id="dci:103515527"/>
<dbReference type="InterPro" id="IPR005814">
    <property type="entry name" value="Aminotrans_3"/>
</dbReference>
<dbReference type="Pfam" id="PF00202">
    <property type="entry name" value="Aminotran_3"/>
    <property type="match status" value="1"/>
</dbReference>
<dbReference type="GeneID" id="103515527"/>
<dbReference type="PANTHER" id="PTHR45688">
    <property type="match status" value="1"/>
</dbReference>
<dbReference type="InterPro" id="IPR049704">
    <property type="entry name" value="Aminotrans_3_PPA_site"/>
</dbReference>
<protein>
    <submittedName>
        <fullName evidence="6">Ethanolamine-phosphate phospho-lyase-like</fullName>
    </submittedName>
</protein>
<feature type="compositionally biased region" description="Low complexity" evidence="4">
    <location>
        <begin position="361"/>
        <end position="380"/>
    </location>
</feature>
<dbReference type="InterPro" id="IPR015422">
    <property type="entry name" value="PyrdxlP-dep_Trfase_small"/>
</dbReference>
<dbReference type="Gene3D" id="3.90.1150.10">
    <property type="entry name" value="Aspartate Aminotransferase, domain 1"/>
    <property type="match status" value="1"/>
</dbReference>
<dbReference type="InterPro" id="IPR015424">
    <property type="entry name" value="PyrdxlP-dep_Trfase"/>
</dbReference>
<sequence length="380" mass="41672">MLIQLGHCHQEILDVACQQLGKFTACSVESVNNDEQVKYCQRLLNTLPDNFQVCLFTNSGSEANDLALQLARAYTGRQNIVVVDAAYHGTVNLLLDISPRAFMLSSEKKPWVHVIPFPDTYRGEFSADDPQAAQKYAQAARNIMEAHRDNIATLICEPVFVVHGAVVPPPGWLSLMYDYIHEIGGVVIADEIQCGMGRSGSHFWAFQTQGAVPDIITVGKPMGNGMPIGAVITSRKIAESLNCLDDNRMSMEARSLARHNRQRMKEAKIIVANEGEYGNVLLFLPAMCLTTENVLFIVSTLNRIFTSLQMDSSPAIMDLLLPRTSDTLVQQWPDSSGDSDASSPAASYNAMDYDTLVQQWPDSSGDSDASSPAASYNAMD</sequence>
<dbReference type="InterPro" id="IPR015421">
    <property type="entry name" value="PyrdxlP-dep_Trfase_major"/>
</dbReference>
<proteinExistence type="inferred from homology"/>
<name>A0A3Q0J697_DIACI</name>
<organism evidence="5 6">
    <name type="scientific">Diaphorina citri</name>
    <name type="common">Asian citrus psyllid</name>
    <dbReference type="NCBI Taxonomy" id="121845"/>
    <lineage>
        <taxon>Eukaryota</taxon>
        <taxon>Metazoa</taxon>
        <taxon>Ecdysozoa</taxon>
        <taxon>Arthropoda</taxon>
        <taxon>Hexapoda</taxon>
        <taxon>Insecta</taxon>
        <taxon>Pterygota</taxon>
        <taxon>Neoptera</taxon>
        <taxon>Paraneoptera</taxon>
        <taxon>Hemiptera</taxon>
        <taxon>Sternorrhyncha</taxon>
        <taxon>Psylloidea</taxon>
        <taxon>Psyllidae</taxon>
        <taxon>Diaphorininae</taxon>
        <taxon>Diaphorina</taxon>
    </lineage>
</organism>
<accession>A0A3Q0J697</accession>
<dbReference type="PROSITE" id="PS00600">
    <property type="entry name" value="AA_TRANSFER_CLASS_3"/>
    <property type="match status" value="1"/>
</dbReference>
<dbReference type="GO" id="GO:0005739">
    <property type="term" value="C:mitochondrion"/>
    <property type="evidence" value="ECO:0007669"/>
    <property type="project" value="TreeGrafter"/>
</dbReference>
<evidence type="ECO:0000256" key="3">
    <source>
        <dbReference type="RuleBase" id="RU003560"/>
    </source>
</evidence>
<evidence type="ECO:0000256" key="2">
    <source>
        <dbReference type="ARBA" id="ARBA00022898"/>
    </source>
</evidence>
<comment type="similarity">
    <text evidence="1 3">Belongs to the class-III pyridoxal-phosphate-dependent aminotransferase family.</text>
</comment>
<reference evidence="6" key="1">
    <citation type="submission" date="2025-08" db="UniProtKB">
        <authorList>
            <consortium name="RefSeq"/>
        </authorList>
    </citation>
    <scope>IDENTIFICATION</scope>
</reference>
<feature type="region of interest" description="Disordered" evidence="4">
    <location>
        <begin position="358"/>
        <end position="380"/>
    </location>
</feature>
<keyword evidence="2 3" id="KW-0663">Pyridoxal phosphate</keyword>
<dbReference type="GO" id="GO:0030170">
    <property type="term" value="F:pyridoxal phosphate binding"/>
    <property type="evidence" value="ECO:0007669"/>
    <property type="project" value="InterPro"/>
</dbReference>
<evidence type="ECO:0000256" key="1">
    <source>
        <dbReference type="ARBA" id="ARBA00008954"/>
    </source>
</evidence>
<dbReference type="STRING" id="121845.A0A3Q0J697"/>
<dbReference type="Proteomes" id="UP000079169">
    <property type="component" value="Unplaced"/>
</dbReference>
<dbReference type="PaxDb" id="121845-A0A3Q0J697"/>
<keyword evidence="5" id="KW-1185">Reference proteome</keyword>